<evidence type="ECO:0000256" key="2">
    <source>
        <dbReference type="SAM" id="MobiDB-lite"/>
    </source>
</evidence>
<evidence type="ECO:0000259" key="3">
    <source>
        <dbReference type="PROSITE" id="PS50942"/>
    </source>
</evidence>
<comment type="caution">
    <text evidence="4">The sequence shown here is derived from an EMBL/GenBank/DDBJ whole genome shotgun (WGS) entry which is preliminary data.</text>
</comment>
<dbReference type="Proteomes" id="UP001177744">
    <property type="component" value="Unassembled WGS sequence"/>
</dbReference>
<proteinExistence type="inferred from homology"/>
<evidence type="ECO:0000313" key="5">
    <source>
        <dbReference type="Proteomes" id="UP001177744"/>
    </source>
</evidence>
<dbReference type="FunFam" id="1.20.58.150:FF:000012">
    <property type="match status" value="1"/>
</dbReference>
<dbReference type="SMART" id="SM00273">
    <property type="entry name" value="ENTH"/>
    <property type="match status" value="1"/>
</dbReference>
<dbReference type="Gene3D" id="1.20.5.340">
    <property type="match status" value="1"/>
</dbReference>
<dbReference type="GO" id="GO:0000149">
    <property type="term" value="F:SNARE binding"/>
    <property type="evidence" value="ECO:0007669"/>
    <property type="project" value="TreeGrafter"/>
</dbReference>
<dbReference type="GO" id="GO:0098894">
    <property type="term" value="C:extrinsic component of presynaptic endocytic zone membrane"/>
    <property type="evidence" value="ECO:0007669"/>
    <property type="project" value="TreeGrafter"/>
</dbReference>
<dbReference type="PROSITE" id="PS50942">
    <property type="entry name" value="ENTH"/>
    <property type="match status" value="1"/>
</dbReference>
<dbReference type="GO" id="GO:0016185">
    <property type="term" value="P:synaptic vesicle budding from presynaptic endocytic zone membrane"/>
    <property type="evidence" value="ECO:0007669"/>
    <property type="project" value="TreeGrafter"/>
</dbReference>
<dbReference type="GO" id="GO:0005545">
    <property type="term" value="F:1-phosphatidylinositol binding"/>
    <property type="evidence" value="ECO:0007669"/>
    <property type="project" value="InterPro"/>
</dbReference>
<dbReference type="InterPro" id="IPR008942">
    <property type="entry name" value="ENTH_VHS"/>
</dbReference>
<dbReference type="GO" id="GO:0005546">
    <property type="term" value="F:phosphatidylinositol-4,5-bisphosphate binding"/>
    <property type="evidence" value="ECO:0007669"/>
    <property type="project" value="TreeGrafter"/>
</dbReference>
<evidence type="ECO:0000256" key="1">
    <source>
        <dbReference type="ARBA" id="ARBA00008011"/>
    </source>
</evidence>
<organism evidence="4 5">
    <name type="scientific">Cnephaeus nilssonii</name>
    <name type="common">Northern bat</name>
    <name type="synonym">Eptesicus nilssonii</name>
    <dbReference type="NCBI Taxonomy" id="3371016"/>
    <lineage>
        <taxon>Eukaryota</taxon>
        <taxon>Metazoa</taxon>
        <taxon>Chordata</taxon>
        <taxon>Craniata</taxon>
        <taxon>Vertebrata</taxon>
        <taxon>Euteleostomi</taxon>
        <taxon>Mammalia</taxon>
        <taxon>Eutheria</taxon>
        <taxon>Laurasiatheria</taxon>
        <taxon>Chiroptera</taxon>
        <taxon>Yangochiroptera</taxon>
        <taxon>Vespertilionidae</taxon>
        <taxon>Cnephaeus</taxon>
    </lineage>
</organism>
<dbReference type="GO" id="GO:0048268">
    <property type="term" value="P:clathrin coat assembly"/>
    <property type="evidence" value="ECO:0007669"/>
    <property type="project" value="InterPro"/>
</dbReference>
<reference evidence="4" key="1">
    <citation type="submission" date="2023-06" db="EMBL/GenBank/DDBJ databases">
        <title>Reference genome for the Northern bat (Eptesicus nilssonii), a most northern bat species.</title>
        <authorList>
            <person name="Laine V.N."/>
            <person name="Pulliainen A.T."/>
            <person name="Lilley T.M."/>
        </authorList>
    </citation>
    <scope>NUCLEOTIDE SEQUENCE</scope>
    <source>
        <strain evidence="4">BLF_Eptnil</strain>
        <tissue evidence="4">Kidney</tissue>
    </source>
</reference>
<dbReference type="EMBL" id="JAULJE010000001">
    <property type="protein sequence ID" value="KAK1346291.1"/>
    <property type="molecule type" value="Genomic_DNA"/>
</dbReference>
<gene>
    <name evidence="4" type="ORF">QTO34_000145</name>
</gene>
<dbReference type="Pfam" id="PF07651">
    <property type="entry name" value="ANTH"/>
    <property type="match status" value="1"/>
</dbReference>
<name>A0AA40LU49_CNENI</name>
<dbReference type="GO" id="GO:0030136">
    <property type="term" value="C:clathrin-coated vesicle"/>
    <property type="evidence" value="ECO:0007669"/>
    <property type="project" value="InterPro"/>
</dbReference>
<dbReference type="PANTHER" id="PTHR22951">
    <property type="entry name" value="CLATHRIN ASSEMBLY PROTEIN"/>
    <property type="match status" value="1"/>
</dbReference>
<protein>
    <recommendedName>
        <fullName evidence="3">ENTH domain-containing protein</fullName>
    </recommendedName>
</protein>
<dbReference type="GO" id="GO:0032050">
    <property type="term" value="F:clathrin heavy chain binding"/>
    <property type="evidence" value="ECO:0007669"/>
    <property type="project" value="TreeGrafter"/>
</dbReference>
<comment type="similarity">
    <text evidence="1">Belongs to the PICALM/SNAP91 family.</text>
</comment>
<feature type="region of interest" description="Disordered" evidence="2">
    <location>
        <begin position="50"/>
        <end position="80"/>
    </location>
</feature>
<feature type="domain" description="ENTH" evidence="3">
    <location>
        <begin position="86"/>
        <end position="217"/>
    </location>
</feature>
<dbReference type="PANTHER" id="PTHR22951:SF11">
    <property type="entry name" value="ENTH DOMAIN-CONTAINING PROTEIN"/>
    <property type="match status" value="1"/>
</dbReference>
<dbReference type="InterPro" id="IPR013809">
    <property type="entry name" value="ENTH"/>
</dbReference>
<keyword evidence="5" id="KW-1185">Reference proteome</keyword>
<dbReference type="GO" id="GO:0008021">
    <property type="term" value="C:synaptic vesicle"/>
    <property type="evidence" value="ECO:0007669"/>
    <property type="project" value="TreeGrafter"/>
</dbReference>
<accession>A0AA40LU49</accession>
<dbReference type="SUPFAM" id="SSF89009">
    <property type="entry name" value="GAT-like domain"/>
    <property type="match status" value="1"/>
</dbReference>
<dbReference type="InterPro" id="IPR045192">
    <property type="entry name" value="AP180-like"/>
</dbReference>
<evidence type="ECO:0000313" key="4">
    <source>
        <dbReference type="EMBL" id="KAK1346291.1"/>
    </source>
</evidence>
<dbReference type="InterPro" id="IPR011417">
    <property type="entry name" value="ANTH_dom"/>
</dbReference>
<dbReference type="SUPFAM" id="SSF48464">
    <property type="entry name" value="ENTH/VHS domain"/>
    <property type="match status" value="1"/>
</dbReference>
<sequence length="542" mass="61662">MFKRMDEKYTQLNESYKELNENVTTMKRNQEEMKNDIAEIKNTMEGLKSRVEEAEDRISELEDKSAQTGRGGATLQQPSPSWPAVYDAHMGSSVSKTALEATTDELVEPDSKHLADITHYINASNMGVKRLADVLSQKAKSSSWVVVFKALITVHHLMVHGNERFIRHLASRSSLFTLHNFLDNSVIQGYAMSIFIRRYSRYLNEKSLAYRLIAFDVTKTKRGLDGFMRNMNTKDLLNTLPVIQNQFDALLSFNANANELTNRIIRAAFMLLFKDSLRLFAAYNEGILNLLDKFFHMTKRQCNESLDIYIKFLAGTTKLEQFLKVAEQVGIDQNNIPYLTQAPNSLLEALKQHLASLDEKNEVFPPYSLQHSLIQSISKSSFMKASSRQNWFSGHKPVKVRQRHGAILENNLDDSLASLVENFKLEEIPVNKSDTNCHQSSEAEFTERINWQLNMDNYNYTSDFWDPVSVSPLLRMVPIPVSYPVNSEQEPVYGVIPASVGAPFPISLPSMDYTRQDLETNKPPTLLTENQVCLSCCSSGPW</sequence>
<dbReference type="InterPro" id="IPR014712">
    <property type="entry name" value="ANTH_dom_sf"/>
</dbReference>
<dbReference type="GO" id="GO:0005905">
    <property type="term" value="C:clathrin-coated pit"/>
    <property type="evidence" value="ECO:0007669"/>
    <property type="project" value="TreeGrafter"/>
</dbReference>
<feature type="compositionally biased region" description="Basic and acidic residues" evidence="2">
    <location>
        <begin position="50"/>
        <end position="65"/>
    </location>
</feature>
<dbReference type="AlphaFoldDB" id="A0AA40LU49"/>
<dbReference type="GO" id="GO:0072583">
    <property type="term" value="P:clathrin-dependent endocytosis"/>
    <property type="evidence" value="ECO:0007669"/>
    <property type="project" value="InterPro"/>
</dbReference>
<dbReference type="FunFam" id="1.25.40.90:FF:000048">
    <property type="entry name" value="Uncharacterized protein"/>
    <property type="match status" value="1"/>
</dbReference>
<dbReference type="Gene3D" id="1.25.40.90">
    <property type="match status" value="1"/>
</dbReference>
<dbReference type="Gene3D" id="1.20.58.150">
    <property type="entry name" value="ANTH domain"/>
    <property type="match status" value="1"/>
</dbReference>